<feature type="chain" id="PRO_5044702575" evidence="1">
    <location>
        <begin position="27"/>
        <end position="200"/>
    </location>
</feature>
<protein>
    <submittedName>
        <fullName evidence="3 4">Uncharacterized protein LOC106070149</fullName>
    </submittedName>
</protein>
<accession>A0A9W2ZB77</accession>
<keyword evidence="2" id="KW-1185">Reference proteome</keyword>
<feature type="signal peptide" evidence="1">
    <location>
        <begin position="1"/>
        <end position="26"/>
    </location>
</feature>
<evidence type="ECO:0000313" key="4">
    <source>
        <dbReference type="RefSeq" id="XP_055872149.1"/>
    </source>
</evidence>
<dbReference type="RefSeq" id="XP_055872149.1">
    <property type="nucleotide sequence ID" value="XM_056016174.1"/>
</dbReference>
<dbReference type="Proteomes" id="UP001165740">
    <property type="component" value="Chromosome 17"/>
</dbReference>
<dbReference type="GeneID" id="106070149"/>
<name>A0A9W2ZB77_BIOGL</name>
<evidence type="ECO:0000313" key="3">
    <source>
        <dbReference type="RefSeq" id="XP_055872148.1"/>
    </source>
</evidence>
<evidence type="ECO:0000313" key="5">
    <source>
        <dbReference type="RefSeq" id="XP_055872150.1"/>
    </source>
</evidence>
<reference evidence="3 4" key="1">
    <citation type="submission" date="2025-04" db="UniProtKB">
        <authorList>
            <consortium name="RefSeq"/>
        </authorList>
    </citation>
    <scope>IDENTIFICATION</scope>
</reference>
<dbReference type="RefSeq" id="XP_055872150.1">
    <property type="nucleotide sequence ID" value="XM_056016175.1"/>
</dbReference>
<proteinExistence type="predicted"/>
<sequence length="200" mass="22358">MVHLWDMVSCGIVLVVFLSLAHRVELKVSVPALADDKTKATYVERVKNFTLLYAKNCSGCENYADIQSLQGLDEVCRKYDAFFVCSQQSNNCSQSFTGQSDFKTICLPRRRQIVQILDPLANSCDGQCDSYYEAVKSQDLLDLTCGKLDDLDNCMSARCENYDVYKTVLDDANKLCDGCGCLHVSLLLLLVALVFSKWTA</sequence>
<gene>
    <name evidence="3 4 5 6" type="primary">LOC106070149</name>
</gene>
<organism evidence="2 6">
    <name type="scientific">Biomphalaria glabrata</name>
    <name type="common">Bloodfluke planorb</name>
    <name type="synonym">Freshwater snail</name>
    <dbReference type="NCBI Taxonomy" id="6526"/>
    <lineage>
        <taxon>Eukaryota</taxon>
        <taxon>Metazoa</taxon>
        <taxon>Spiralia</taxon>
        <taxon>Lophotrochozoa</taxon>
        <taxon>Mollusca</taxon>
        <taxon>Gastropoda</taxon>
        <taxon>Heterobranchia</taxon>
        <taxon>Euthyneura</taxon>
        <taxon>Panpulmonata</taxon>
        <taxon>Hygrophila</taxon>
        <taxon>Lymnaeoidea</taxon>
        <taxon>Planorbidae</taxon>
        <taxon>Biomphalaria</taxon>
    </lineage>
</organism>
<dbReference type="AlphaFoldDB" id="A0A9W2ZB77"/>
<evidence type="ECO:0000313" key="6">
    <source>
        <dbReference type="RefSeq" id="XP_055872151.1"/>
    </source>
</evidence>
<keyword evidence="1" id="KW-0732">Signal</keyword>
<evidence type="ECO:0000256" key="1">
    <source>
        <dbReference type="SAM" id="SignalP"/>
    </source>
</evidence>
<dbReference type="OrthoDB" id="10293778at2759"/>
<dbReference type="RefSeq" id="XP_055872151.1">
    <property type="nucleotide sequence ID" value="XM_056016176.1"/>
</dbReference>
<dbReference type="RefSeq" id="XP_055872148.1">
    <property type="nucleotide sequence ID" value="XM_056016173.1"/>
</dbReference>
<evidence type="ECO:0000313" key="2">
    <source>
        <dbReference type="Proteomes" id="UP001165740"/>
    </source>
</evidence>